<evidence type="ECO:0000313" key="2">
    <source>
        <dbReference type="Proteomes" id="UP000247480"/>
    </source>
</evidence>
<protein>
    <submittedName>
        <fullName evidence="1">Uncharacterized protein</fullName>
    </submittedName>
</protein>
<name>A0A2V0QBP4_PSESF</name>
<reference evidence="1 2" key="1">
    <citation type="submission" date="2018-04" db="EMBL/GenBank/DDBJ databases">
        <title>Draft genome sequence of Pseudomonas syringae pv. actinidiae biovar 1 strains isolated from kiwifruit in Kagawa prefecture.</title>
        <authorList>
            <person name="Tabuchi M."/>
            <person name="Saito M."/>
            <person name="Fujiwara S."/>
            <person name="Sasa N."/>
            <person name="Akimitsu K."/>
            <person name="Gomi K."/>
            <person name="Konishi-Sugita S."/>
            <person name="Hamano K."/>
            <person name="Kataoka I."/>
        </authorList>
    </citation>
    <scope>NUCLEOTIDE SEQUENCE [LARGE SCALE GENOMIC DNA]</scope>
    <source>
        <strain evidence="1 2">MAFF212206</strain>
    </source>
</reference>
<evidence type="ECO:0000313" key="1">
    <source>
        <dbReference type="EMBL" id="GBH10496.1"/>
    </source>
</evidence>
<accession>A0A2V0QBP4</accession>
<organism evidence="1 2">
    <name type="scientific">Pseudomonas syringae pv. actinidiae</name>
    <dbReference type="NCBI Taxonomy" id="103796"/>
    <lineage>
        <taxon>Bacteria</taxon>
        <taxon>Pseudomonadati</taxon>
        <taxon>Pseudomonadota</taxon>
        <taxon>Gammaproteobacteria</taxon>
        <taxon>Pseudomonadales</taxon>
        <taxon>Pseudomonadaceae</taxon>
        <taxon>Pseudomonas</taxon>
        <taxon>Pseudomonas syringae</taxon>
    </lineage>
</organism>
<gene>
    <name evidence="1" type="ORF">KPSA1_03914</name>
</gene>
<dbReference type="EMBL" id="BGJZ01000186">
    <property type="protein sequence ID" value="GBH10496.1"/>
    <property type="molecule type" value="Genomic_DNA"/>
</dbReference>
<dbReference type="Proteomes" id="UP000247480">
    <property type="component" value="Unassembled WGS sequence"/>
</dbReference>
<dbReference type="AlphaFoldDB" id="A0A2V0QBP4"/>
<proteinExistence type="predicted"/>
<sequence length="38" mass="4190">MQIACDWPAVIDRTCTTVSLATAQRNPAIQIRRFNGNG</sequence>
<comment type="caution">
    <text evidence="1">The sequence shown here is derived from an EMBL/GenBank/DDBJ whole genome shotgun (WGS) entry which is preliminary data.</text>
</comment>